<protein>
    <recommendedName>
        <fullName evidence="16 17">Protein E6</fullName>
    </recommendedName>
</protein>
<dbReference type="EMBL" id="MF356498">
    <property type="protein sequence ID" value="ASK07866.1"/>
    <property type="molecule type" value="Genomic_DNA"/>
</dbReference>
<proteinExistence type="inferred from homology"/>
<dbReference type="Gene3D" id="3.30.240.40">
    <property type="entry name" value="E6 early regulatory protein"/>
    <property type="match status" value="2"/>
</dbReference>
<keyword evidence="3 16" id="KW-1048">Host nucleus</keyword>
<comment type="similarity">
    <text evidence="1 16 17">Belongs to the papillomaviridae E6 protein family.</text>
</comment>
<keyword evidence="8 16" id="KW-0862">Zinc</keyword>
<comment type="subunit">
    <text evidence="16">Forms homodimers. Interacts with ubiquitin-protein ligase UBE3A/E6-AP; this interaction stimulates UBE3A ubiquitin activity. Interacts with host BAK1.</text>
</comment>
<dbReference type="InterPro" id="IPR001334">
    <property type="entry name" value="E6"/>
</dbReference>
<dbReference type="HAMAP" id="MF_04006">
    <property type="entry name" value="HPV_E6"/>
    <property type="match status" value="1"/>
</dbReference>
<keyword evidence="12 16" id="KW-0804">Transcription</keyword>
<dbReference type="GO" id="GO:0003677">
    <property type="term" value="F:DNA binding"/>
    <property type="evidence" value="ECO:0007669"/>
    <property type="project" value="UniProtKB-UniRule"/>
</dbReference>
<dbReference type="SUPFAM" id="SSF161229">
    <property type="entry name" value="E6 C-terminal domain-like"/>
    <property type="match status" value="2"/>
</dbReference>
<keyword evidence="14 16" id="KW-0899">Viral immunoevasion</keyword>
<evidence type="ECO:0000256" key="2">
    <source>
        <dbReference type="ARBA" id="ARBA00022518"/>
    </source>
</evidence>
<keyword evidence="11 16" id="KW-0010">Activator</keyword>
<comment type="function">
    <text evidence="16">Plays a major role in the induction and maintenance of cellular transformation. E6 associates with host UBE3A/E6-AP ubiquitin-protein ligase and modulates its activity. Protects host keratinocytes from apoptosis by mediating the degradation of host BAK1. May also inhibit host immune response.</text>
</comment>
<evidence type="ECO:0000256" key="10">
    <source>
        <dbReference type="ARBA" id="ARBA00023125"/>
    </source>
</evidence>
<evidence type="ECO:0000313" key="18">
    <source>
        <dbReference type="EMBL" id="ASK07866.1"/>
    </source>
</evidence>
<keyword evidence="7 16" id="KW-0863">Zinc-finger</keyword>
<evidence type="ECO:0000256" key="15">
    <source>
        <dbReference type="ARBA" id="ARBA00023323"/>
    </source>
</evidence>
<dbReference type="InterPro" id="IPR038575">
    <property type="entry name" value="E6_sf"/>
</dbReference>
<evidence type="ECO:0000256" key="12">
    <source>
        <dbReference type="ARBA" id="ARBA00023163"/>
    </source>
</evidence>
<feature type="zinc finger region" evidence="16">
    <location>
        <begin position="27"/>
        <end position="63"/>
    </location>
</feature>
<dbReference type="GO" id="GO:0008270">
    <property type="term" value="F:zinc ion binding"/>
    <property type="evidence" value="ECO:0007669"/>
    <property type="project" value="UniProtKB-KW"/>
</dbReference>
<keyword evidence="4 16" id="KW-0945">Host-virus interaction</keyword>
<comment type="caution">
    <text evidence="16">Lacks conserved residue(s) required for the propagation of feature annotation.</text>
</comment>
<dbReference type="GO" id="GO:0006355">
    <property type="term" value="P:regulation of DNA-templated transcription"/>
    <property type="evidence" value="ECO:0007669"/>
    <property type="project" value="UniProtKB-UniRule"/>
</dbReference>
<keyword evidence="2 16" id="KW-0244">Early protein</keyword>
<evidence type="ECO:0000256" key="6">
    <source>
        <dbReference type="ARBA" id="ARBA00022723"/>
    </source>
</evidence>
<dbReference type="Pfam" id="PF00518">
    <property type="entry name" value="E6"/>
    <property type="match status" value="1"/>
</dbReference>
<keyword evidence="9 16" id="KW-0805">Transcription regulation</keyword>
<gene>
    <name evidence="16 18" type="primary">E6</name>
</gene>
<evidence type="ECO:0000256" key="3">
    <source>
        <dbReference type="ARBA" id="ARBA00022562"/>
    </source>
</evidence>
<keyword evidence="6 16" id="KW-0479">Metal-binding</keyword>
<dbReference type="GO" id="GO:0006351">
    <property type="term" value="P:DNA-templated transcription"/>
    <property type="evidence" value="ECO:0007669"/>
    <property type="project" value="UniProtKB-UniRule"/>
</dbReference>
<dbReference type="GO" id="GO:0039502">
    <property type="term" value="P:symbiont-mediated suppression of host type I interferon-mediated signaling pathway"/>
    <property type="evidence" value="ECO:0007669"/>
    <property type="project" value="UniProtKB-UniRule"/>
</dbReference>
<evidence type="ECO:0000256" key="17">
    <source>
        <dbReference type="RuleBase" id="RU363123"/>
    </source>
</evidence>
<evidence type="ECO:0000256" key="13">
    <source>
        <dbReference type="ARBA" id="ARBA00023200"/>
    </source>
</evidence>
<feature type="zinc finger region" evidence="16">
    <location>
        <begin position="100"/>
        <end position="136"/>
    </location>
</feature>
<dbReference type="GO" id="GO:0042025">
    <property type="term" value="C:host cell nucleus"/>
    <property type="evidence" value="ECO:0007669"/>
    <property type="project" value="UniProtKB-SubCell"/>
</dbReference>
<evidence type="ECO:0000256" key="8">
    <source>
        <dbReference type="ARBA" id="ARBA00022833"/>
    </source>
</evidence>
<sequence>MDVSRPHSLEDYCRRFDISIFDLNIPCIFCRFVLNIEHLASFANKTLSLIWRDNRAYACCISCARLSAKFESERYYQCSIRAVDIEAVLGKPLHTLIIRCCECLRLLDIVEKYDCVCRDGYFHVVRSSIKGLCRFCVPK</sequence>
<keyword evidence="13 16" id="KW-1035">Host cytoplasm</keyword>
<name>A0A220QRR9_9PAPI</name>
<evidence type="ECO:0000256" key="14">
    <source>
        <dbReference type="ARBA" id="ARBA00023280"/>
    </source>
</evidence>
<accession>A0A220QRR9</accession>
<dbReference type="GO" id="GO:0039648">
    <property type="term" value="P:symbiont-mediated perturbation of host ubiquitin-like protein modification"/>
    <property type="evidence" value="ECO:0007669"/>
    <property type="project" value="UniProtKB-UniRule"/>
</dbReference>
<comment type="subcellular location">
    <subcellularLocation>
        <location evidence="16 17">Host cytoplasm</location>
    </subcellularLocation>
    <subcellularLocation>
        <location evidence="16 17">Host nucleus</location>
    </subcellularLocation>
</comment>
<dbReference type="GO" id="GO:0030430">
    <property type="term" value="C:host cell cytoplasm"/>
    <property type="evidence" value="ECO:0007669"/>
    <property type="project" value="UniProtKB-SubCell"/>
</dbReference>
<dbReference type="GO" id="GO:0052150">
    <property type="term" value="P:symbiont-mediated perturbation of host apoptosis"/>
    <property type="evidence" value="ECO:0007669"/>
    <property type="project" value="UniProtKB-KW"/>
</dbReference>
<evidence type="ECO:0000256" key="11">
    <source>
        <dbReference type="ARBA" id="ARBA00023159"/>
    </source>
</evidence>
<evidence type="ECO:0000256" key="16">
    <source>
        <dbReference type="HAMAP-Rule" id="MF_04006"/>
    </source>
</evidence>
<evidence type="ECO:0000256" key="7">
    <source>
        <dbReference type="ARBA" id="ARBA00022771"/>
    </source>
</evidence>
<evidence type="ECO:0000256" key="5">
    <source>
        <dbReference type="ARBA" id="ARBA00022632"/>
    </source>
</evidence>
<evidence type="ECO:0000256" key="4">
    <source>
        <dbReference type="ARBA" id="ARBA00022581"/>
    </source>
</evidence>
<evidence type="ECO:0000256" key="1">
    <source>
        <dbReference type="ARBA" id="ARBA00006346"/>
    </source>
</evidence>
<keyword evidence="5 16" id="KW-1090">Inhibition of host innate immune response by virus</keyword>
<keyword evidence="15 16" id="KW-1119">Modulation of host cell apoptosis by virus</keyword>
<evidence type="ECO:0000256" key="9">
    <source>
        <dbReference type="ARBA" id="ARBA00023015"/>
    </source>
</evidence>
<organism evidence="18">
    <name type="scientific">Human papillomavirus</name>
    <dbReference type="NCBI Taxonomy" id="10566"/>
    <lineage>
        <taxon>Viruses</taxon>
        <taxon>Monodnaviria</taxon>
        <taxon>Shotokuvirae</taxon>
        <taxon>Cossaviricota</taxon>
        <taxon>Papovaviricetes</taxon>
        <taxon>Zurhausenvirales</taxon>
        <taxon>Papillomaviridae</taxon>
    </lineage>
</organism>
<keyword evidence="10 16" id="KW-0238">DNA-binding</keyword>
<dbReference type="GO" id="GO:0052170">
    <property type="term" value="P:symbiont-mediated suppression of host innate immune response"/>
    <property type="evidence" value="ECO:0007669"/>
    <property type="project" value="UniProtKB-KW"/>
</dbReference>
<reference evidence="18" key="1">
    <citation type="journal article" date="2017" name="Genome Announc.">
        <title>Complete Genome Sequence of a Novel Human Gammapapillomavirus Isolated from Skin.</title>
        <authorList>
            <person name="Brancaccio R.N."/>
            <person name="Robitaille A."/>
            <person name="Dutta S."/>
            <person name="Rollison D.E."/>
            <person name="Fischer N."/>
            <person name="Grundhoff A."/>
            <person name="Tommasino M."/>
            <person name="Gheit T."/>
        </authorList>
    </citation>
    <scope>NUCLEOTIDE SEQUENCE</scope>
    <source>
        <strain evidence="18">ICB1</strain>
    </source>
</reference>